<comment type="caution">
    <text evidence="1">The sequence shown here is derived from an EMBL/GenBank/DDBJ whole genome shotgun (WGS) entry which is preliminary data.</text>
</comment>
<reference evidence="2" key="1">
    <citation type="submission" date="2024-06" db="EMBL/GenBank/DDBJ databases">
        <title>Multi-omics analyses provide insights into the biosynthesis of the anticancer antibiotic pleurotin in Hohenbuehelia grisea.</title>
        <authorList>
            <person name="Weaver J.A."/>
            <person name="Alberti F."/>
        </authorList>
    </citation>
    <scope>NUCLEOTIDE SEQUENCE [LARGE SCALE GENOMIC DNA]</scope>
    <source>
        <strain evidence="2">T-177</strain>
    </source>
</reference>
<dbReference type="Proteomes" id="UP001556367">
    <property type="component" value="Unassembled WGS sequence"/>
</dbReference>
<gene>
    <name evidence="1" type="ORF">HGRIS_009897</name>
</gene>
<keyword evidence="2" id="KW-1185">Reference proteome</keyword>
<evidence type="ECO:0000313" key="1">
    <source>
        <dbReference type="EMBL" id="KAL0949864.1"/>
    </source>
</evidence>
<name>A0ABR3J2I7_9AGAR</name>
<organism evidence="1 2">
    <name type="scientific">Hohenbuehelia grisea</name>
    <dbReference type="NCBI Taxonomy" id="104357"/>
    <lineage>
        <taxon>Eukaryota</taxon>
        <taxon>Fungi</taxon>
        <taxon>Dikarya</taxon>
        <taxon>Basidiomycota</taxon>
        <taxon>Agaricomycotina</taxon>
        <taxon>Agaricomycetes</taxon>
        <taxon>Agaricomycetidae</taxon>
        <taxon>Agaricales</taxon>
        <taxon>Pleurotineae</taxon>
        <taxon>Pleurotaceae</taxon>
        <taxon>Hohenbuehelia</taxon>
    </lineage>
</organism>
<dbReference type="EMBL" id="JASNQZ010000012">
    <property type="protein sequence ID" value="KAL0949864.1"/>
    <property type="molecule type" value="Genomic_DNA"/>
</dbReference>
<accession>A0ABR3J2I7</accession>
<proteinExistence type="predicted"/>
<protein>
    <recommendedName>
        <fullName evidence="3">Glutamyl-tRNA(Gln) amidotransferase subunit C, mitochondrial</fullName>
    </recommendedName>
</protein>
<evidence type="ECO:0008006" key="3">
    <source>
        <dbReference type="Google" id="ProtNLM"/>
    </source>
</evidence>
<evidence type="ECO:0000313" key="2">
    <source>
        <dbReference type="Proteomes" id="UP001556367"/>
    </source>
</evidence>
<sequence length="157" mass="17849">MTVAHRCLWRATRLRLCLSPLQSRKYFSQKTSAPETNSLGIPLKATWSVNDLLSSYPNPTLTHETLEQLHKLAALKPPARETPEYTALKKSMEVIIRLVEAVKLVDTGSVRMAEASYDQTHHRPIEQDVREPRGRDLLKYARSTSGEFYVVDTDANQ</sequence>